<accession>A0AAI8W242</accession>
<dbReference type="InterPro" id="IPR001810">
    <property type="entry name" value="F-box_dom"/>
</dbReference>
<reference evidence="2" key="1">
    <citation type="submission" date="2023-11" db="EMBL/GenBank/DDBJ databases">
        <authorList>
            <person name="Alioto T."/>
            <person name="Alioto T."/>
            <person name="Gomez Garrido J."/>
        </authorList>
    </citation>
    <scope>NUCLEOTIDE SEQUENCE</scope>
</reference>
<dbReference type="AlphaFoldDB" id="A0AAI8W242"/>
<evidence type="ECO:0000313" key="3">
    <source>
        <dbReference type="Proteomes" id="UP001296104"/>
    </source>
</evidence>
<comment type="caution">
    <text evidence="2">The sequence shown here is derived from an EMBL/GenBank/DDBJ whole genome shotgun (WGS) entry which is preliminary data.</text>
</comment>
<evidence type="ECO:0000313" key="2">
    <source>
        <dbReference type="EMBL" id="CAK3773977.1"/>
    </source>
</evidence>
<keyword evidence="3" id="KW-1185">Reference proteome</keyword>
<name>A0AAI8W242_9PEZI</name>
<protein>
    <recommendedName>
        <fullName evidence="1">F-box domain-containing protein</fullName>
    </recommendedName>
</protein>
<organism evidence="2 3">
    <name type="scientific">Lecanosticta acicola</name>
    <dbReference type="NCBI Taxonomy" id="111012"/>
    <lineage>
        <taxon>Eukaryota</taxon>
        <taxon>Fungi</taxon>
        <taxon>Dikarya</taxon>
        <taxon>Ascomycota</taxon>
        <taxon>Pezizomycotina</taxon>
        <taxon>Dothideomycetes</taxon>
        <taxon>Dothideomycetidae</taxon>
        <taxon>Mycosphaerellales</taxon>
        <taxon>Mycosphaerellaceae</taxon>
        <taxon>Lecanosticta</taxon>
    </lineage>
</organism>
<proteinExistence type="predicted"/>
<feature type="domain" description="F-box" evidence="1">
    <location>
        <begin position="42"/>
        <end position="91"/>
    </location>
</feature>
<dbReference type="Proteomes" id="UP001296104">
    <property type="component" value="Unassembled WGS sequence"/>
</dbReference>
<gene>
    <name evidence="2" type="ORF">LECACI_7A000472</name>
</gene>
<dbReference type="PROSITE" id="PS50181">
    <property type="entry name" value="FBOX"/>
    <property type="match status" value="1"/>
</dbReference>
<sequence>MPNANFALINLSCFADHAAPTSSTQRNTDIISARAGHSLPMATTLTDLPPEVTEAVAQCLEPRELLPLRLVCRDVETKILRTFTRVHFTEKGFLLCSPASLQAAIDIAGHETFGPALQSIYLFADAFKEPDERMGTEGKDHMPGGFENIVDWARSDEQLLHWEAQCSLLSWGSKTYGSADVDELLAAFFKRLDKHNKVTELVLAQLHCIDIRPLIPGLSIWNLLGPRFLAPTWVMGGIACALDADISGARLLPSLTTFKMQTSTLDMPLQPVRVEVPLPAWEQNWCCLFEDVKLRIWPDAELLEHLFELPDLATSLISSIAASAQIKSLHIEIPARVDADAELDDNPSHAWLTTKCVFHETFPSLKSLTLSQGIFFKDDLIEFLTQQPVLEVVRFEKLTLWCQTEDEVDEVLTEGLQQCLRRECGKMQLEFGGDSDVEIID</sequence>
<evidence type="ECO:0000259" key="1">
    <source>
        <dbReference type="PROSITE" id="PS50181"/>
    </source>
</evidence>
<dbReference type="EMBL" id="CAVMBE010000002">
    <property type="protein sequence ID" value="CAK3773977.1"/>
    <property type="molecule type" value="Genomic_DNA"/>
</dbReference>